<evidence type="ECO:0000313" key="2">
    <source>
        <dbReference type="EMBL" id="CRL19512.1"/>
    </source>
</evidence>
<sequence>MSSGNEIDAPGPGTELGSNDYFVAERVFIRERASKTYQEQLQCQIHEEALLYDELRRYCKRLESDLLDGDRKQLHMETQLRHASEDRRTLLHNLGLEQAKNQDLESRLAGVYPMVQSLLLRLQSCDHSDALKSQIQQQQEQISSLQAILQTKEETLRILGQAFCPGEAMDTFTDCSDCEQSFGAWGDEMLLSNQN</sequence>
<accession>A0A0G4NZM8</accession>
<proteinExistence type="predicted"/>
<keyword evidence="3" id="KW-1185">Reference proteome</keyword>
<organism evidence="2 3">
    <name type="scientific">Penicillium camemberti (strain FM 013)</name>
    <dbReference type="NCBI Taxonomy" id="1429867"/>
    <lineage>
        <taxon>Eukaryota</taxon>
        <taxon>Fungi</taxon>
        <taxon>Dikarya</taxon>
        <taxon>Ascomycota</taxon>
        <taxon>Pezizomycotina</taxon>
        <taxon>Eurotiomycetes</taxon>
        <taxon>Eurotiomycetidae</taxon>
        <taxon>Eurotiales</taxon>
        <taxon>Aspergillaceae</taxon>
        <taxon>Penicillium</taxon>
    </lineage>
</organism>
<keyword evidence="1" id="KW-0175">Coiled coil</keyword>
<reference evidence="2 3" key="1">
    <citation type="journal article" date="2014" name="Nat. Commun.">
        <title>Multiple recent horizontal transfers of a large genomic region in cheese making fungi.</title>
        <authorList>
            <person name="Cheeseman K."/>
            <person name="Ropars J."/>
            <person name="Renault P."/>
            <person name="Dupont J."/>
            <person name="Gouzy J."/>
            <person name="Branca A."/>
            <person name="Abraham A.L."/>
            <person name="Ceppi M."/>
            <person name="Conseiller E."/>
            <person name="Debuchy R."/>
            <person name="Malagnac F."/>
            <person name="Goarin A."/>
            <person name="Silar P."/>
            <person name="Lacoste S."/>
            <person name="Sallet E."/>
            <person name="Bensimon A."/>
            <person name="Giraud T."/>
            <person name="Brygoo Y."/>
        </authorList>
    </citation>
    <scope>NUCLEOTIDE SEQUENCE [LARGE SCALE GENOMIC DNA]</scope>
    <source>
        <strain evidence="3">FM 013</strain>
    </source>
</reference>
<gene>
    <name evidence="2" type="ORF">PCAMFM013_S003g000303</name>
</gene>
<evidence type="ECO:0000313" key="3">
    <source>
        <dbReference type="Proteomes" id="UP000053732"/>
    </source>
</evidence>
<dbReference type="Proteomes" id="UP000053732">
    <property type="component" value="Unassembled WGS sequence"/>
</dbReference>
<name>A0A0G4NZM8_PENC3</name>
<feature type="coiled-coil region" evidence="1">
    <location>
        <begin position="128"/>
        <end position="155"/>
    </location>
</feature>
<dbReference type="AlphaFoldDB" id="A0A0G4NZM8"/>
<protein>
    <submittedName>
        <fullName evidence="2">Str. FM013</fullName>
    </submittedName>
</protein>
<evidence type="ECO:0000256" key="1">
    <source>
        <dbReference type="SAM" id="Coils"/>
    </source>
</evidence>
<dbReference type="EMBL" id="HG793136">
    <property type="protein sequence ID" value="CRL19512.1"/>
    <property type="molecule type" value="Genomic_DNA"/>
</dbReference>